<accession>A0A8X6HHK7</accession>
<dbReference type="GO" id="GO:0005506">
    <property type="term" value="F:iron ion binding"/>
    <property type="evidence" value="ECO:0007669"/>
    <property type="project" value="InterPro"/>
</dbReference>
<keyword evidence="7" id="KW-0256">Endoplasmic reticulum</keyword>
<dbReference type="InterPro" id="IPR050196">
    <property type="entry name" value="Cytochrome_P450_Monoox"/>
</dbReference>
<dbReference type="PRINTS" id="PR00385">
    <property type="entry name" value="P450"/>
</dbReference>
<keyword evidence="6 11" id="KW-0479">Metal-binding</keyword>
<evidence type="ECO:0000256" key="3">
    <source>
        <dbReference type="ARBA" id="ARBA00004586"/>
    </source>
</evidence>
<comment type="subcellular location">
    <subcellularLocation>
        <location evidence="3">Endoplasmic reticulum membrane</location>
    </subcellularLocation>
</comment>
<evidence type="ECO:0000256" key="9">
    <source>
        <dbReference type="ARBA" id="ARBA00023033"/>
    </source>
</evidence>
<dbReference type="GO" id="GO:0020037">
    <property type="term" value="F:heme binding"/>
    <property type="evidence" value="ECO:0007669"/>
    <property type="project" value="InterPro"/>
</dbReference>
<evidence type="ECO:0000256" key="6">
    <source>
        <dbReference type="ARBA" id="ARBA00022723"/>
    </source>
</evidence>
<dbReference type="AlphaFoldDB" id="A0A8X6HHK7"/>
<dbReference type="GO" id="GO:0004497">
    <property type="term" value="F:monooxygenase activity"/>
    <property type="evidence" value="ECO:0007669"/>
    <property type="project" value="UniProtKB-KW"/>
</dbReference>
<organism evidence="12 13">
    <name type="scientific">Trichonephila clavata</name>
    <name type="common">Joro spider</name>
    <name type="synonym">Nephila clavata</name>
    <dbReference type="NCBI Taxonomy" id="2740835"/>
    <lineage>
        <taxon>Eukaryota</taxon>
        <taxon>Metazoa</taxon>
        <taxon>Ecdysozoa</taxon>
        <taxon>Arthropoda</taxon>
        <taxon>Chelicerata</taxon>
        <taxon>Arachnida</taxon>
        <taxon>Araneae</taxon>
        <taxon>Araneomorphae</taxon>
        <taxon>Entelegynae</taxon>
        <taxon>Araneoidea</taxon>
        <taxon>Nephilidae</taxon>
        <taxon>Trichonephila</taxon>
    </lineage>
</organism>
<dbReference type="PRINTS" id="PR00465">
    <property type="entry name" value="EP450IV"/>
</dbReference>
<proteinExistence type="inferred from homology"/>
<evidence type="ECO:0000256" key="10">
    <source>
        <dbReference type="ARBA" id="ARBA00023136"/>
    </source>
</evidence>
<evidence type="ECO:0000256" key="8">
    <source>
        <dbReference type="ARBA" id="ARBA00023004"/>
    </source>
</evidence>
<evidence type="ECO:0000313" key="13">
    <source>
        <dbReference type="Proteomes" id="UP000887116"/>
    </source>
</evidence>
<dbReference type="InterPro" id="IPR002403">
    <property type="entry name" value="Cyt_P450_E_grp-IV"/>
</dbReference>
<feature type="binding site" description="axial binding residue" evidence="11">
    <location>
        <position position="297"/>
    </location>
    <ligand>
        <name>heme</name>
        <dbReference type="ChEBI" id="CHEBI:30413"/>
    </ligand>
    <ligandPart>
        <name>Fe</name>
        <dbReference type="ChEBI" id="CHEBI:18248"/>
    </ligandPart>
</feature>
<protein>
    <submittedName>
        <fullName evidence="12">Cytochrome P450 4V2</fullName>
    </submittedName>
</protein>
<evidence type="ECO:0000256" key="5">
    <source>
        <dbReference type="ARBA" id="ARBA00022617"/>
    </source>
</evidence>
<dbReference type="PANTHER" id="PTHR24291:SF189">
    <property type="entry name" value="CYTOCHROME P450 4C3-RELATED"/>
    <property type="match status" value="1"/>
</dbReference>
<comment type="similarity">
    <text evidence="4">Belongs to the cytochrome P450 family.</text>
</comment>
<keyword evidence="9" id="KW-0503">Monooxygenase</keyword>
<keyword evidence="5 11" id="KW-0349">Heme</keyword>
<dbReference type="OrthoDB" id="6420752at2759"/>
<evidence type="ECO:0000256" key="1">
    <source>
        <dbReference type="ARBA" id="ARBA00001971"/>
    </source>
</evidence>
<evidence type="ECO:0000256" key="4">
    <source>
        <dbReference type="ARBA" id="ARBA00010617"/>
    </source>
</evidence>
<keyword evidence="10" id="KW-0472">Membrane</keyword>
<dbReference type="Pfam" id="PF00067">
    <property type="entry name" value="p450"/>
    <property type="match status" value="1"/>
</dbReference>
<dbReference type="EMBL" id="BMAO01031353">
    <property type="protein sequence ID" value="GFQ74432.1"/>
    <property type="molecule type" value="Genomic_DNA"/>
</dbReference>
<evidence type="ECO:0000313" key="12">
    <source>
        <dbReference type="EMBL" id="GFQ74432.1"/>
    </source>
</evidence>
<evidence type="ECO:0000256" key="7">
    <source>
        <dbReference type="ARBA" id="ARBA00022824"/>
    </source>
</evidence>
<sequence length="320" mass="37108">MNKEALVLVNRLQEEIDRDYTDIDLLLSLCTMDIICETMFGVHIGAQDKALNKYYTFVESVNRGMELIVERIGNCLHWSDFIYGFTRKGREMKKYLKIGEDFSRTIIKEKKERYLNGELKIGESKRNSLMDVLLEHHLQTKDFSEEDIREELITFTLAGHDTTATSMTWALYLVGLHPNVQSKIHEELDFVFGDDIGRPVTMDDFKDLKYLECVFKESSRLYPSAPIFARELIEDTIICGYPIPKGTTCLVEVFHLHRDEDVFPNPEVFDPDRFLPENSIHRHSFAYVPFSAGPRNCIVHSLPIYTAGHRKCNTLKEARK</sequence>
<dbReference type="InterPro" id="IPR036396">
    <property type="entry name" value="Cyt_P450_sf"/>
</dbReference>
<dbReference type="InterPro" id="IPR001128">
    <property type="entry name" value="Cyt_P450"/>
</dbReference>
<comment type="cofactor">
    <cofactor evidence="1 11">
        <name>heme</name>
        <dbReference type="ChEBI" id="CHEBI:30413"/>
    </cofactor>
</comment>
<keyword evidence="8 11" id="KW-0408">Iron</keyword>
<dbReference type="SUPFAM" id="SSF48264">
    <property type="entry name" value="Cytochrome P450"/>
    <property type="match status" value="1"/>
</dbReference>
<dbReference type="Gene3D" id="1.10.630.10">
    <property type="entry name" value="Cytochrome P450"/>
    <property type="match status" value="1"/>
</dbReference>
<reference evidence="12" key="1">
    <citation type="submission" date="2020-07" db="EMBL/GenBank/DDBJ databases">
        <title>Multicomponent nature underlies the extraordinary mechanical properties of spider dragline silk.</title>
        <authorList>
            <person name="Kono N."/>
            <person name="Nakamura H."/>
            <person name="Mori M."/>
            <person name="Yoshida Y."/>
            <person name="Ohtoshi R."/>
            <person name="Malay A.D."/>
            <person name="Moran D.A.P."/>
            <person name="Tomita M."/>
            <person name="Numata K."/>
            <person name="Arakawa K."/>
        </authorList>
    </citation>
    <scope>NUCLEOTIDE SEQUENCE</scope>
</reference>
<name>A0A8X6HHK7_TRICU</name>
<comment type="caution">
    <text evidence="12">The sequence shown here is derived from an EMBL/GenBank/DDBJ whole genome shotgun (WGS) entry which is preliminary data.</text>
</comment>
<evidence type="ECO:0000256" key="11">
    <source>
        <dbReference type="PIRSR" id="PIRSR602403-1"/>
    </source>
</evidence>
<dbReference type="PANTHER" id="PTHR24291">
    <property type="entry name" value="CYTOCHROME P450 FAMILY 4"/>
    <property type="match status" value="1"/>
</dbReference>
<gene>
    <name evidence="12" type="primary">Cyp4v2</name>
    <name evidence="12" type="ORF">TNCT_77921</name>
</gene>
<dbReference type="Proteomes" id="UP000887116">
    <property type="component" value="Unassembled WGS sequence"/>
</dbReference>
<keyword evidence="13" id="KW-1185">Reference proteome</keyword>
<dbReference type="GO" id="GO:0005789">
    <property type="term" value="C:endoplasmic reticulum membrane"/>
    <property type="evidence" value="ECO:0007669"/>
    <property type="project" value="UniProtKB-SubCell"/>
</dbReference>
<comment type="function">
    <text evidence="2">May be involved in the metabolism of insect hormones and in the breakdown of synthetic insecticides.</text>
</comment>
<evidence type="ECO:0000256" key="2">
    <source>
        <dbReference type="ARBA" id="ARBA00003690"/>
    </source>
</evidence>
<dbReference type="GO" id="GO:0016705">
    <property type="term" value="F:oxidoreductase activity, acting on paired donors, with incorporation or reduction of molecular oxygen"/>
    <property type="evidence" value="ECO:0007669"/>
    <property type="project" value="InterPro"/>
</dbReference>
<keyword evidence="9" id="KW-0560">Oxidoreductase</keyword>